<gene>
    <name evidence="5" type="ORF">D7M11_07780</name>
</gene>
<keyword evidence="6" id="KW-1185">Reference proteome</keyword>
<dbReference type="PANTHER" id="PTHR43649:SF31">
    <property type="entry name" value="SN-GLYCEROL-3-PHOSPHATE-BINDING PERIPLASMIC PROTEIN UGPB"/>
    <property type="match status" value="1"/>
</dbReference>
<dbReference type="AlphaFoldDB" id="A0A3B0CP51"/>
<dbReference type="EMBL" id="RBAH01000004">
    <property type="protein sequence ID" value="RKN85576.1"/>
    <property type="molecule type" value="Genomic_DNA"/>
</dbReference>
<dbReference type="InterPro" id="IPR006059">
    <property type="entry name" value="SBP"/>
</dbReference>
<comment type="caution">
    <text evidence="5">The sequence shown here is derived from an EMBL/GenBank/DDBJ whole genome shotgun (WGS) entry which is preliminary data.</text>
</comment>
<sequence>MGAKPAGQKNNRGRKSTMRIRKRTMSIGLAALLAITAGCGSAKPENGAGETKAADEKPPAVSTEPVTLTFYNLAGIGDLTFETLIEAPIKKKYPYITLKHIKNGKGTSLADLLAAGTPPDLIHTTTTQVQAVVDVGLQYDMTELIKRHKFELGIFQDGVMDSVRKLSPKGEIYGLPANNNTAALYYNKDIFDQLGVPYPKDGMSWDEALEVAKKVTRVHNGTQYRGMQMSHSFLLDANPLSLNILDPSTHMPLQQADKWKSLFENWKRFYDIPGNALTEQTYGSGQNDFMKNRTVAMYVANNLVIAIEQANDPGFNWDMVSMPFFKEAPATATQMIAPLFMISPTVKNKDVAFQVVAEMFADQVQKESALTGRPSLMKNDAIKMDIGKDLPPLKGKNAKAFYVSKLAPIPSFSKYESKARPILNKAYQQYVLGQKDVNTALREATEEIKAAIEAEIQSKK</sequence>
<dbReference type="Gene3D" id="3.40.190.10">
    <property type="entry name" value="Periplasmic binding protein-like II"/>
    <property type="match status" value="1"/>
</dbReference>
<evidence type="ECO:0000313" key="5">
    <source>
        <dbReference type="EMBL" id="RKN85576.1"/>
    </source>
</evidence>
<dbReference type="Pfam" id="PF13416">
    <property type="entry name" value="SBP_bac_8"/>
    <property type="match status" value="1"/>
</dbReference>
<dbReference type="SUPFAM" id="SSF53850">
    <property type="entry name" value="Periplasmic binding protein-like II"/>
    <property type="match status" value="1"/>
</dbReference>
<dbReference type="GO" id="GO:0030313">
    <property type="term" value="C:cell envelope"/>
    <property type="evidence" value="ECO:0007669"/>
    <property type="project" value="UniProtKB-SubCell"/>
</dbReference>
<reference evidence="5 6" key="1">
    <citation type="journal article" date="2007" name="Int. J. Syst. Evol. Microbiol.">
        <title>Paenibacillus ginsengarvi sp. nov., isolated from soil from ginseng cultivation.</title>
        <authorList>
            <person name="Yoon M.H."/>
            <person name="Ten L.N."/>
            <person name="Im W.T."/>
        </authorList>
    </citation>
    <scope>NUCLEOTIDE SEQUENCE [LARGE SCALE GENOMIC DNA]</scope>
    <source>
        <strain evidence="5 6">KCTC 13059</strain>
    </source>
</reference>
<name>A0A3B0CP51_9BACL</name>
<evidence type="ECO:0000313" key="6">
    <source>
        <dbReference type="Proteomes" id="UP000282311"/>
    </source>
</evidence>
<evidence type="ECO:0000256" key="4">
    <source>
        <dbReference type="ARBA" id="ARBA00022729"/>
    </source>
</evidence>
<protein>
    <submittedName>
        <fullName evidence="5">Extracellular solute-binding protein</fullName>
    </submittedName>
</protein>
<dbReference type="PANTHER" id="PTHR43649">
    <property type="entry name" value="ARABINOSE-BINDING PROTEIN-RELATED"/>
    <property type="match status" value="1"/>
</dbReference>
<evidence type="ECO:0000256" key="1">
    <source>
        <dbReference type="ARBA" id="ARBA00004196"/>
    </source>
</evidence>
<keyword evidence="3" id="KW-0813">Transport</keyword>
<evidence type="ECO:0000256" key="2">
    <source>
        <dbReference type="ARBA" id="ARBA00008520"/>
    </source>
</evidence>
<dbReference type="InterPro" id="IPR050490">
    <property type="entry name" value="Bact_solute-bd_prot1"/>
</dbReference>
<organism evidence="5 6">
    <name type="scientific">Paenibacillus ginsengarvi</name>
    <dbReference type="NCBI Taxonomy" id="400777"/>
    <lineage>
        <taxon>Bacteria</taxon>
        <taxon>Bacillati</taxon>
        <taxon>Bacillota</taxon>
        <taxon>Bacilli</taxon>
        <taxon>Bacillales</taxon>
        <taxon>Paenibacillaceae</taxon>
        <taxon>Paenibacillus</taxon>
    </lineage>
</organism>
<comment type="subcellular location">
    <subcellularLocation>
        <location evidence="1">Cell envelope</location>
    </subcellularLocation>
</comment>
<evidence type="ECO:0000256" key="3">
    <source>
        <dbReference type="ARBA" id="ARBA00022448"/>
    </source>
</evidence>
<dbReference type="Proteomes" id="UP000282311">
    <property type="component" value="Unassembled WGS sequence"/>
</dbReference>
<comment type="similarity">
    <text evidence="2">Belongs to the bacterial solute-binding protein 1 family.</text>
</comment>
<keyword evidence="4" id="KW-0732">Signal</keyword>
<proteinExistence type="inferred from homology"/>
<accession>A0A3B0CP51</accession>